<dbReference type="OrthoDB" id="5015991at2759"/>
<evidence type="ECO:0000313" key="3">
    <source>
        <dbReference type="Proteomes" id="UP000800035"/>
    </source>
</evidence>
<name>A0A6A5TRW6_9PLEO</name>
<protein>
    <submittedName>
        <fullName evidence="2">Uncharacterized protein</fullName>
    </submittedName>
</protein>
<evidence type="ECO:0000313" key="2">
    <source>
        <dbReference type="EMBL" id="KAF1955405.1"/>
    </source>
</evidence>
<feature type="coiled-coil region" evidence="1">
    <location>
        <begin position="75"/>
        <end position="102"/>
    </location>
</feature>
<gene>
    <name evidence="2" type="ORF">CC80DRAFT_415565</name>
</gene>
<keyword evidence="3" id="KW-1185">Reference proteome</keyword>
<proteinExistence type="predicted"/>
<sequence>MCYFDQTLFTCGDWKWGLMHQFCSKAPYLGEGCRMKLIWTTQYNDQKCRICCQIEIKKRRVRRLEERVRRWGLDKERWRASIELAKDDMLELNRQIRHQEMLRPIRQNSLR</sequence>
<organism evidence="2 3">
    <name type="scientific">Byssothecium circinans</name>
    <dbReference type="NCBI Taxonomy" id="147558"/>
    <lineage>
        <taxon>Eukaryota</taxon>
        <taxon>Fungi</taxon>
        <taxon>Dikarya</taxon>
        <taxon>Ascomycota</taxon>
        <taxon>Pezizomycotina</taxon>
        <taxon>Dothideomycetes</taxon>
        <taxon>Pleosporomycetidae</taxon>
        <taxon>Pleosporales</taxon>
        <taxon>Massarineae</taxon>
        <taxon>Massarinaceae</taxon>
        <taxon>Byssothecium</taxon>
    </lineage>
</organism>
<dbReference type="EMBL" id="ML976995">
    <property type="protein sequence ID" value="KAF1955405.1"/>
    <property type="molecule type" value="Genomic_DNA"/>
</dbReference>
<reference evidence="2" key="1">
    <citation type="journal article" date="2020" name="Stud. Mycol.">
        <title>101 Dothideomycetes genomes: a test case for predicting lifestyles and emergence of pathogens.</title>
        <authorList>
            <person name="Haridas S."/>
            <person name="Albert R."/>
            <person name="Binder M."/>
            <person name="Bloem J."/>
            <person name="Labutti K."/>
            <person name="Salamov A."/>
            <person name="Andreopoulos B."/>
            <person name="Baker S."/>
            <person name="Barry K."/>
            <person name="Bills G."/>
            <person name="Bluhm B."/>
            <person name="Cannon C."/>
            <person name="Castanera R."/>
            <person name="Culley D."/>
            <person name="Daum C."/>
            <person name="Ezra D."/>
            <person name="Gonzalez J."/>
            <person name="Henrissat B."/>
            <person name="Kuo A."/>
            <person name="Liang C."/>
            <person name="Lipzen A."/>
            <person name="Lutzoni F."/>
            <person name="Magnuson J."/>
            <person name="Mondo S."/>
            <person name="Nolan M."/>
            <person name="Ohm R."/>
            <person name="Pangilinan J."/>
            <person name="Park H.-J."/>
            <person name="Ramirez L."/>
            <person name="Alfaro M."/>
            <person name="Sun H."/>
            <person name="Tritt A."/>
            <person name="Yoshinaga Y."/>
            <person name="Zwiers L.-H."/>
            <person name="Turgeon B."/>
            <person name="Goodwin S."/>
            <person name="Spatafora J."/>
            <person name="Crous P."/>
            <person name="Grigoriev I."/>
        </authorList>
    </citation>
    <scope>NUCLEOTIDE SEQUENCE</scope>
    <source>
        <strain evidence="2">CBS 675.92</strain>
    </source>
</reference>
<dbReference type="Proteomes" id="UP000800035">
    <property type="component" value="Unassembled WGS sequence"/>
</dbReference>
<dbReference type="AlphaFoldDB" id="A0A6A5TRW6"/>
<accession>A0A6A5TRW6</accession>
<evidence type="ECO:0000256" key="1">
    <source>
        <dbReference type="SAM" id="Coils"/>
    </source>
</evidence>
<keyword evidence="1" id="KW-0175">Coiled coil</keyword>